<dbReference type="InterPro" id="IPR052747">
    <property type="entry name" value="TA_system_RelE_toxin"/>
</dbReference>
<evidence type="ECO:0000256" key="1">
    <source>
        <dbReference type="ARBA" id="ARBA00022649"/>
    </source>
</evidence>
<dbReference type="STRING" id="573063.Metin_0973"/>
<reference evidence="2" key="1">
    <citation type="submission" date="2010-04" db="EMBL/GenBank/DDBJ databases">
        <title>Complete sequence of Methanocaldococcus infernus ME.</title>
        <authorList>
            <consortium name="US DOE Joint Genome Institute"/>
            <person name="Lucas S."/>
            <person name="Copeland A."/>
            <person name="Lapidus A."/>
            <person name="Cheng J.-F."/>
            <person name="Bruce D."/>
            <person name="Goodwin L."/>
            <person name="Pitluck S."/>
            <person name="Munk A.C."/>
            <person name="Detter J.C."/>
            <person name="Han C."/>
            <person name="Tapia R."/>
            <person name="Land M."/>
            <person name="Hauser L."/>
            <person name="Kyrpides N."/>
            <person name="Mikhailova N."/>
            <person name="Sieprawska-Lupa M."/>
            <person name="Whitman W.B."/>
            <person name="Woyke T."/>
        </authorList>
    </citation>
    <scope>NUCLEOTIDE SEQUENCE [LARGE SCALE GENOMIC DNA]</scope>
    <source>
        <strain evidence="2">ME</strain>
    </source>
</reference>
<evidence type="ECO:0000313" key="2">
    <source>
        <dbReference type="EMBL" id="ADG13631.1"/>
    </source>
</evidence>
<keyword evidence="1" id="KW-1277">Toxin-antitoxin system</keyword>
<protein>
    <submittedName>
        <fullName evidence="2">Addiction module toxin, RelE/StbE family</fullName>
    </submittedName>
</protein>
<dbReference type="PANTHER" id="PTHR38813">
    <property type="match status" value="1"/>
</dbReference>
<proteinExistence type="predicted"/>
<dbReference type="eggNOG" id="arCOG01665">
    <property type="taxonomic scope" value="Archaea"/>
</dbReference>
<dbReference type="AlphaFoldDB" id="D5VSS8"/>
<name>D5VSS8_METIM</name>
<organism evidence="2 3">
    <name type="scientific">Methanocaldococcus infernus (strain DSM 11812 / JCM 15783 / ME)</name>
    <dbReference type="NCBI Taxonomy" id="573063"/>
    <lineage>
        <taxon>Archaea</taxon>
        <taxon>Methanobacteriati</taxon>
        <taxon>Methanobacteriota</taxon>
        <taxon>Methanomada group</taxon>
        <taxon>Methanococci</taxon>
        <taxon>Methanococcales</taxon>
        <taxon>Methanocaldococcaceae</taxon>
        <taxon>Methanocaldococcus</taxon>
    </lineage>
</organism>
<evidence type="ECO:0000313" key="3">
    <source>
        <dbReference type="Proteomes" id="UP000002061"/>
    </source>
</evidence>
<dbReference type="PANTHER" id="PTHR38813:SF1">
    <property type="entry name" value="TOXIN RELE1-RELATED"/>
    <property type="match status" value="1"/>
</dbReference>
<gene>
    <name evidence="2" type="ordered locus">Metin_0973</name>
</gene>
<dbReference type="SUPFAM" id="SSF143011">
    <property type="entry name" value="RelE-like"/>
    <property type="match status" value="1"/>
</dbReference>
<keyword evidence="3" id="KW-1185">Reference proteome</keyword>
<dbReference type="EMBL" id="CP002009">
    <property type="protein sequence ID" value="ADG13631.1"/>
    <property type="molecule type" value="Genomic_DNA"/>
</dbReference>
<dbReference type="Pfam" id="PF05016">
    <property type="entry name" value="ParE_toxin"/>
    <property type="match status" value="1"/>
</dbReference>
<dbReference type="Proteomes" id="UP000002061">
    <property type="component" value="Chromosome"/>
</dbReference>
<dbReference type="InterPro" id="IPR007712">
    <property type="entry name" value="RelE/ParE_toxin"/>
</dbReference>
<dbReference type="HOGENOM" id="CLU_155761_1_3_2"/>
<dbReference type="KEGG" id="mif:Metin_0973"/>
<dbReference type="InterPro" id="IPR035093">
    <property type="entry name" value="RelE/ParE_toxin_dom_sf"/>
</dbReference>
<sequence length="89" mass="10757">MTYFKVEIHKSAKKSLKDLPKSIKTKIIEFLIQLKSNPFPTSDIRKLRNLNNTFRAKFGDYRVVYSIDFDKRLIRVIKIEHRKKVYKRL</sequence>
<accession>D5VSS8</accession>
<dbReference type="Gene3D" id="3.30.2310.20">
    <property type="entry name" value="RelE-like"/>
    <property type="match status" value="1"/>
</dbReference>